<gene>
    <name evidence="2" type="ORF">AVDCRST_MAG51-1313</name>
</gene>
<sequence>EPGRAGPGLHRGVQCTGRRGPAQHRTLPGHAVPGPDGPLRKRCRRAAL</sequence>
<dbReference type="AlphaFoldDB" id="A0A6J4PF28"/>
<feature type="region of interest" description="Disordered" evidence="1">
    <location>
        <begin position="1"/>
        <end position="48"/>
    </location>
</feature>
<evidence type="ECO:0000313" key="2">
    <source>
        <dbReference type="EMBL" id="CAA9409081.1"/>
    </source>
</evidence>
<evidence type="ECO:0000256" key="1">
    <source>
        <dbReference type="SAM" id="MobiDB-lite"/>
    </source>
</evidence>
<reference evidence="2" key="1">
    <citation type="submission" date="2020-02" db="EMBL/GenBank/DDBJ databases">
        <authorList>
            <person name="Meier V. D."/>
        </authorList>
    </citation>
    <scope>NUCLEOTIDE SEQUENCE</scope>
    <source>
        <strain evidence="2">AVDCRST_MAG51</strain>
    </source>
</reference>
<feature type="non-terminal residue" evidence="2">
    <location>
        <position position="48"/>
    </location>
</feature>
<organism evidence="2">
    <name type="scientific">uncultured Ramlibacter sp</name>
    <dbReference type="NCBI Taxonomy" id="260755"/>
    <lineage>
        <taxon>Bacteria</taxon>
        <taxon>Pseudomonadati</taxon>
        <taxon>Pseudomonadota</taxon>
        <taxon>Betaproteobacteria</taxon>
        <taxon>Burkholderiales</taxon>
        <taxon>Comamonadaceae</taxon>
        <taxon>Ramlibacter</taxon>
        <taxon>environmental samples</taxon>
    </lineage>
</organism>
<accession>A0A6J4PF28</accession>
<protein>
    <submittedName>
        <fullName evidence="2">Uncharacterized protein</fullName>
    </submittedName>
</protein>
<dbReference type="EMBL" id="CADCUX010000293">
    <property type="protein sequence ID" value="CAA9409081.1"/>
    <property type="molecule type" value="Genomic_DNA"/>
</dbReference>
<feature type="non-terminal residue" evidence="2">
    <location>
        <position position="1"/>
    </location>
</feature>
<name>A0A6J4PF28_9BURK</name>
<proteinExistence type="predicted"/>